<dbReference type="SUPFAM" id="SSF55021">
    <property type="entry name" value="ACT-like"/>
    <property type="match status" value="2"/>
</dbReference>
<evidence type="ECO:0000256" key="9">
    <source>
        <dbReference type="ARBA" id="ARBA00022737"/>
    </source>
</evidence>
<dbReference type="PANTHER" id="PTHR48078">
    <property type="entry name" value="THREONINE DEHYDRATASE, MITOCHONDRIAL-RELATED"/>
    <property type="match status" value="1"/>
</dbReference>
<keyword evidence="17" id="KW-1185">Reference proteome</keyword>
<dbReference type="InterPro" id="IPR038110">
    <property type="entry name" value="TD_ACT-like_sf"/>
</dbReference>
<feature type="domain" description="ACT-like" evidence="15">
    <location>
        <begin position="337"/>
        <end position="409"/>
    </location>
</feature>
<accession>A0A9W8E094</accession>
<dbReference type="GO" id="GO:0006565">
    <property type="term" value="P:L-serine catabolic process"/>
    <property type="evidence" value="ECO:0007669"/>
    <property type="project" value="TreeGrafter"/>
</dbReference>
<comment type="caution">
    <text evidence="16">The sequence shown here is derived from an EMBL/GenBank/DDBJ whole genome shotgun (WGS) entry which is preliminary data.</text>
</comment>
<comment type="similarity">
    <text evidence="5 14">Belongs to the serine/threonine dehydratase family.</text>
</comment>
<dbReference type="OrthoDB" id="4418812at2759"/>
<evidence type="ECO:0000256" key="2">
    <source>
        <dbReference type="ARBA" id="ARBA00001933"/>
    </source>
</evidence>
<evidence type="ECO:0000256" key="3">
    <source>
        <dbReference type="ARBA" id="ARBA00004173"/>
    </source>
</evidence>
<dbReference type="FunFam" id="3.40.50.1100:FF:000008">
    <property type="entry name" value="L-threonine dehydratase"/>
    <property type="match status" value="1"/>
</dbReference>
<evidence type="ECO:0000313" key="16">
    <source>
        <dbReference type="EMBL" id="KAJ1927088.1"/>
    </source>
</evidence>
<protein>
    <recommendedName>
        <fullName evidence="14">Threonine dehydratase</fullName>
        <ecNumber evidence="14">4.3.1.19</ecNumber>
    </recommendedName>
    <alternativeName>
        <fullName evidence="14">Threonine deaminase</fullName>
    </alternativeName>
</protein>
<evidence type="ECO:0000256" key="6">
    <source>
        <dbReference type="ARBA" id="ARBA00011881"/>
    </source>
</evidence>
<evidence type="ECO:0000256" key="5">
    <source>
        <dbReference type="ARBA" id="ARBA00010869"/>
    </source>
</evidence>
<dbReference type="Proteomes" id="UP001150569">
    <property type="component" value="Unassembled WGS sequence"/>
</dbReference>
<dbReference type="Gene3D" id="3.40.1020.10">
    <property type="entry name" value="Biosynthetic Threonine Deaminase, Domain 3"/>
    <property type="match status" value="1"/>
</dbReference>
<dbReference type="EC" id="4.3.1.19" evidence="14"/>
<dbReference type="CDD" id="cd04907">
    <property type="entry name" value="ACT_ThrD-I_2"/>
    <property type="match status" value="1"/>
</dbReference>
<dbReference type="NCBIfam" id="NF006674">
    <property type="entry name" value="PRK09224.1"/>
    <property type="match status" value="1"/>
</dbReference>
<comment type="subcellular location">
    <subcellularLocation>
        <location evidence="3">Mitochondrion</location>
    </subcellularLocation>
</comment>
<dbReference type="InterPro" id="IPR005787">
    <property type="entry name" value="Thr_deHydtase_biosynth"/>
</dbReference>
<dbReference type="InterPro" id="IPR001721">
    <property type="entry name" value="TD_ACT-like"/>
</dbReference>
<dbReference type="Pfam" id="PF00585">
    <property type="entry name" value="Thr_dehydrat_C"/>
    <property type="match status" value="2"/>
</dbReference>
<keyword evidence="9" id="KW-0677">Repeat</keyword>
<feature type="domain" description="ACT-like" evidence="15">
    <location>
        <begin position="431"/>
        <end position="510"/>
    </location>
</feature>
<dbReference type="FunFam" id="3.40.50.1100:FF:000005">
    <property type="entry name" value="Threonine dehydratase catabolic"/>
    <property type="match status" value="1"/>
</dbReference>
<gene>
    <name evidence="16" type="primary">ILV1_1</name>
    <name evidence="16" type="ORF">IWQ60_003241</name>
</gene>
<dbReference type="GO" id="GO:0009097">
    <property type="term" value="P:isoleucine biosynthetic process"/>
    <property type="evidence" value="ECO:0007669"/>
    <property type="project" value="UniProtKB-UniRule"/>
</dbReference>
<organism evidence="16 17">
    <name type="scientific">Tieghemiomyces parasiticus</name>
    <dbReference type="NCBI Taxonomy" id="78921"/>
    <lineage>
        <taxon>Eukaryota</taxon>
        <taxon>Fungi</taxon>
        <taxon>Fungi incertae sedis</taxon>
        <taxon>Zoopagomycota</taxon>
        <taxon>Kickxellomycotina</taxon>
        <taxon>Dimargaritomycetes</taxon>
        <taxon>Dimargaritales</taxon>
        <taxon>Dimargaritaceae</taxon>
        <taxon>Tieghemiomyces</taxon>
    </lineage>
</organism>
<dbReference type="InterPro" id="IPR036052">
    <property type="entry name" value="TrpB-like_PALP_sf"/>
</dbReference>
<evidence type="ECO:0000256" key="13">
    <source>
        <dbReference type="ARBA" id="ARBA00023304"/>
    </source>
</evidence>
<proteinExistence type="inferred from homology"/>
<dbReference type="GO" id="GO:0005739">
    <property type="term" value="C:mitochondrion"/>
    <property type="evidence" value="ECO:0007669"/>
    <property type="project" value="UniProtKB-SubCell"/>
</dbReference>
<dbReference type="InterPro" id="IPR001926">
    <property type="entry name" value="TrpB-like_PALP"/>
</dbReference>
<dbReference type="FunFam" id="3.40.1020.10:FF:000001">
    <property type="entry name" value="L-threonine dehydratase"/>
    <property type="match status" value="1"/>
</dbReference>
<evidence type="ECO:0000256" key="1">
    <source>
        <dbReference type="ARBA" id="ARBA00001274"/>
    </source>
</evidence>
<evidence type="ECO:0000256" key="12">
    <source>
        <dbReference type="ARBA" id="ARBA00023239"/>
    </source>
</evidence>
<evidence type="ECO:0000313" key="17">
    <source>
        <dbReference type="Proteomes" id="UP001150569"/>
    </source>
</evidence>
<keyword evidence="8 14" id="KW-0412">Isoleucine biosynthesis</keyword>
<keyword evidence="12 14" id="KW-0456">Lyase</keyword>
<comment type="pathway">
    <text evidence="4 14">Amino-acid biosynthesis; L-isoleucine biosynthesis; 2-oxobutanoate from L-threonine: step 1/1.</text>
</comment>
<dbReference type="CDD" id="cd01562">
    <property type="entry name" value="Thr-dehyd"/>
    <property type="match status" value="1"/>
</dbReference>
<dbReference type="NCBIfam" id="TIGR01124">
    <property type="entry name" value="ilvA_2Cterm"/>
    <property type="match status" value="1"/>
</dbReference>
<reference evidence="16" key="1">
    <citation type="submission" date="2022-07" db="EMBL/GenBank/DDBJ databases">
        <title>Phylogenomic reconstructions and comparative analyses of Kickxellomycotina fungi.</title>
        <authorList>
            <person name="Reynolds N.K."/>
            <person name="Stajich J.E."/>
            <person name="Barry K."/>
            <person name="Grigoriev I.V."/>
            <person name="Crous P."/>
            <person name="Smith M.E."/>
        </authorList>
    </citation>
    <scope>NUCLEOTIDE SEQUENCE</scope>
    <source>
        <strain evidence="16">RSA 861</strain>
    </source>
</reference>
<dbReference type="EMBL" id="JANBPT010000135">
    <property type="protein sequence ID" value="KAJ1927088.1"/>
    <property type="molecule type" value="Genomic_DNA"/>
</dbReference>
<dbReference type="Pfam" id="PF00291">
    <property type="entry name" value="PALP"/>
    <property type="match status" value="1"/>
</dbReference>
<evidence type="ECO:0000256" key="8">
    <source>
        <dbReference type="ARBA" id="ARBA00022624"/>
    </source>
</evidence>
<dbReference type="CDD" id="cd04906">
    <property type="entry name" value="ACT_ThrD-I_1"/>
    <property type="match status" value="1"/>
</dbReference>
<keyword evidence="11" id="KW-0496">Mitochondrion</keyword>
<dbReference type="PROSITE" id="PS51672">
    <property type="entry name" value="ACT_LIKE"/>
    <property type="match status" value="2"/>
</dbReference>
<comment type="subunit">
    <text evidence="6">Homotetramer.</text>
</comment>
<dbReference type="GO" id="GO:0004794">
    <property type="term" value="F:threonine deaminase activity"/>
    <property type="evidence" value="ECO:0007669"/>
    <property type="project" value="UniProtKB-UniRule"/>
</dbReference>
<sequence length="519" mass="57419">MTATPQAPEPDYLRLILTARVYDAAIETPLTLATNLTSRHHNNIYLKREDLQPVFSFKIRGAYNRMYHLTPAEKAAGIVACSAGNHAQGVAFSAQKLGIKATIVMPVPTPEIKWRNVKRLGAEVVLHGDNFDEAKAECLRLAQLHGWIDIPPYDDPYVIAGQGTVGFEILRRLDVQQLDAVFISIGGGGLAAGVGSYIKRLRPEVKIIGVETYDADAMTKSLGTGDRVRLSEVGLFADGTAVSYVGQETFRLCQQVVDETILVDSDEICAAIKDVFEDTRSILEPSGALSVAGAKKYCQMHGWSDRNVVAITSGANMNFDRLRFVAERAAIGEGREVLMSVLIPEKPGSFLKLHDAIYPRNITEFSYRFSDPARAYIFMSFSVTDRTTEVPAIQAQLEAQGMRAQDLSDNEMAKSHARYLVGGRCQPANEHLFRFEFPDRPGALKRFLTSIASAWNISLFHYRNFGSDVGKVMVGIQVPPEANQSTVPGKPSEFQAFLDGLRYPYVNETENPAYQQFLR</sequence>
<keyword evidence="7 14" id="KW-0028">Amino-acid biosynthesis</keyword>
<name>A0A9W8E094_9FUNG</name>
<dbReference type="InterPro" id="IPR050147">
    <property type="entry name" value="Ser/Thr_Dehydratase"/>
</dbReference>
<dbReference type="GO" id="GO:0003941">
    <property type="term" value="F:L-serine ammonia-lyase activity"/>
    <property type="evidence" value="ECO:0007669"/>
    <property type="project" value="TreeGrafter"/>
</dbReference>
<dbReference type="AlphaFoldDB" id="A0A9W8E094"/>
<evidence type="ECO:0000256" key="10">
    <source>
        <dbReference type="ARBA" id="ARBA00022898"/>
    </source>
</evidence>
<evidence type="ECO:0000256" key="7">
    <source>
        <dbReference type="ARBA" id="ARBA00022605"/>
    </source>
</evidence>
<dbReference type="SUPFAM" id="SSF53686">
    <property type="entry name" value="Tryptophan synthase beta subunit-like PLP-dependent enzymes"/>
    <property type="match status" value="1"/>
</dbReference>
<dbReference type="InterPro" id="IPR000634">
    <property type="entry name" value="Ser/Thr_deHydtase_PyrdxlP-BS"/>
</dbReference>
<dbReference type="InterPro" id="IPR045865">
    <property type="entry name" value="ACT-like_dom_sf"/>
</dbReference>
<keyword evidence="10 14" id="KW-0663">Pyridoxal phosphate</keyword>
<evidence type="ECO:0000256" key="4">
    <source>
        <dbReference type="ARBA" id="ARBA00004810"/>
    </source>
</evidence>
<dbReference type="PANTHER" id="PTHR48078:SF11">
    <property type="entry name" value="THREONINE DEHYDRATASE, MITOCHONDRIAL"/>
    <property type="match status" value="1"/>
</dbReference>
<evidence type="ECO:0000256" key="11">
    <source>
        <dbReference type="ARBA" id="ARBA00023128"/>
    </source>
</evidence>
<dbReference type="GO" id="GO:0030170">
    <property type="term" value="F:pyridoxal phosphate binding"/>
    <property type="evidence" value="ECO:0007669"/>
    <property type="project" value="InterPro"/>
</dbReference>
<evidence type="ECO:0000256" key="14">
    <source>
        <dbReference type="RuleBase" id="RU362012"/>
    </source>
</evidence>
<evidence type="ECO:0000259" key="15">
    <source>
        <dbReference type="PROSITE" id="PS51672"/>
    </source>
</evidence>
<comment type="catalytic activity">
    <reaction evidence="1 14">
        <text>L-threonine = 2-oxobutanoate + NH4(+)</text>
        <dbReference type="Rhea" id="RHEA:22108"/>
        <dbReference type="ChEBI" id="CHEBI:16763"/>
        <dbReference type="ChEBI" id="CHEBI:28938"/>
        <dbReference type="ChEBI" id="CHEBI:57926"/>
        <dbReference type="EC" id="4.3.1.19"/>
    </reaction>
</comment>
<keyword evidence="13 14" id="KW-0100">Branched-chain amino acid biosynthesis</keyword>
<comment type="cofactor">
    <cofactor evidence="2 14">
        <name>pyridoxal 5'-phosphate</name>
        <dbReference type="ChEBI" id="CHEBI:597326"/>
    </cofactor>
</comment>
<dbReference type="GO" id="GO:0006567">
    <property type="term" value="P:L-threonine catabolic process"/>
    <property type="evidence" value="ECO:0007669"/>
    <property type="project" value="TreeGrafter"/>
</dbReference>
<dbReference type="PROSITE" id="PS00165">
    <property type="entry name" value="DEHYDRATASE_SER_THR"/>
    <property type="match status" value="1"/>
</dbReference>
<dbReference type="Gene3D" id="3.40.50.1100">
    <property type="match status" value="2"/>
</dbReference>